<evidence type="ECO:0000313" key="12">
    <source>
        <dbReference type="Proteomes" id="UP001595847"/>
    </source>
</evidence>
<feature type="transmembrane region" description="Helical" evidence="9">
    <location>
        <begin position="27"/>
        <end position="45"/>
    </location>
</feature>
<evidence type="ECO:0000256" key="2">
    <source>
        <dbReference type="ARBA" id="ARBA00022448"/>
    </source>
</evidence>
<evidence type="ECO:0000256" key="7">
    <source>
        <dbReference type="ARBA" id="ARBA00023136"/>
    </source>
</evidence>
<comment type="similarity">
    <text evidence="8">Belongs to the NhaC Na(+)/H(+) (TC 2.A.35) antiporter family.</text>
</comment>
<evidence type="ECO:0000256" key="8">
    <source>
        <dbReference type="ARBA" id="ARBA00038435"/>
    </source>
</evidence>
<keyword evidence="7 9" id="KW-0472">Membrane</keyword>
<evidence type="ECO:0000313" key="11">
    <source>
        <dbReference type="EMBL" id="MFC3996946.1"/>
    </source>
</evidence>
<dbReference type="NCBIfam" id="TIGR00931">
    <property type="entry name" value="antiport_nhaC"/>
    <property type="match status" value="1"/>
</dbReference>
<feature type="transmembrane region" description="Helical" evidence="9">
    <location>
        <begin position="252"/>
        <end position="269"/>
    </location>
</feature>
<feature type="transmembrane region" description="Helical" evidence="9">
    <location>
        <begin position="449"/>
        <end position="470"/>
    </location>
</feature>
<gene>
    <name evidence="11" type="primary">nhaC</name>
    <name evidence="11" type="ORF">ACFOVU_13530</name>
</gene>
<dbReference type="Pfam" id="PF03553">
    <property type="entry name" value="Na_H_antiporter"/>
    <property type="match status" value="1"/>
</dbReference>
<dbReference type="InterPro" id="IPR018461">
    <property type="entry name" value="Na/H_Antiport_NhaC-like_C"/>
</dbReference>
<dbReference type="PANTHER" id="PTHR33451">
    <property type="entry name" value="MALATE-2H(+)/NA(+)-LACTATE ANTIPORTER"/>
    <property type="match status" value="1"/>
</dbReference>
<keyword evidence="5 9" id="KW-0812">Transmembrane</keyword>
<dbReference type="InterPro" id="IPR004770">
    <property type="entry name" value="Na/H_antiport_NhaC"/>
</dbReference>
<dbReference type="InterPro" id="IPR052180">
    <property type="entry name" value="NhaC_Na-H+_Antiporter"/>
</dbReference>
<evidence type="ECO:0000256" key="9">
    <source>
        <dbReference type="SAM" id="Phobius"/>
    </source>
</evidence>
<comment type="subcellular location">
    <subcellularLocation>
        <location evidence="1">Cell membrane</location>
        <topology evidence="1">Multi-pass membrane protein</topology>
    </subcellularLocation>
</comment>
<organism evidence="11 12">
    <name type="scientific">Nocardiopsis sediminis</name>
    <dbReference type="NCBI Taxonomy" id="1778267"/>
    <lineage>
        <taxon>Bacteria</taxon>
        <taxon>Bacillati</taxon>
        <taxon>Actinomycetota</taxon>
        <taxon>Actinomycetes</taxon>
        <taxon>Streptosporangiales</taxon>
        <taxon>Nocardiopsidaceae</taxon>
        <taxon>Nocardiopsis</taxon>
    </lineage>
</organism>
<dbReference type="PANTHER" id="PTHR33451:SF5">
    <property type="entry name" value="NA+_H+ ANTIPORTER"/>
    <property type="match status" value="1"/>
</dbReference>
<feature type="transmembrane region" description="Helical" evidence="9">
    <location>
        <begin position="161"/>
        <end position="179"/>
    </location>
</feature>
<keyword evidence="4" id="KW-1003">Cell membrane</keyword>
<feature type="transmembrane region" description="Helical" evidence="9">
    <location>
        <begin position="281"/>
        <end position="307"/>
    </location>
</feature>
<protein>
    <submittedName>
        <fullName evidence="11">Na+/H+ antiporter NhaC</fullName>
    </submittedName>
</protein>
<name>A0ABV8FQK5_9ACTN</name>
<keyword evidence="2" id="KW-0813">Transport</keyword>
<proteinExistence type="inferred from homology"/>
<reference evidence="12" key="1">
    <citation type="journal article" date="2019" name="Int. J. Syst. Evol. Microbiol.">
        <title>The Global Catalogue of Microorganisms (GCM) 10K type strain sequencing project: providing services to taxonomists for standard genome sequencing and annotation.</title>
        <authorList>
            <consortium name="The Broad Institute Genomics Platform"/>
            <consortium name="The Broad Institute Genome Sequencing Center for Infectious Disease"/>
            <person name="Wu L."/>
            <person name="Ma J."/>
        </authorList>
    </citation>
    <scope>NUCLEOTIDE SEQUENCE [LARGE SCALE GENOMIC DNA]</scope>
    <source>
        <strain evidence="12">TBRC 1826</strain>
    </source>
</reference>
<evidence type="ECO:0000256" key="5">
    <source>
        <dbReference type="ARBA" id="ARBA00022692"/>
    </source>
</evidence>
<feature type="transmembrane region" description="Helical" evidence="9">
    <location>
        <begin position="125"/>
        <end position="155"/>
    </location>
</feature>
<feature type="transmembrane region" description="Helical" evidence="9">
    <location>
        <begin position="327"/>
        <end position="347"/>
    </location>
</feature>
<comment type="caution">
    <text evidence="11">The sequence shown here is derived from an EMBL/GenBank/DDBJ whole genome shotgun (WGS) entry which is preliminary data.</text>
</comment>
<evidence type="ECO:0000259" key="10">
    <source>
        <dbReference type="Pfam" id="PF03553"/>
    </source>
</evidence>
<feature type="transmembrane region" description="Helical" evidence="9">
    <location>
        <begin position="89"/>
        <end position="113"/>
    </location>
</feature>
<evidence type="ECO:0000256" key="6">
    <source>
        <dbReference type="ARBA" id="ARBA00022989"/>
    </source>
</evidence>
<dbReference type="EMBL" id="JBHSBH010000008">
    <property type="protein sequence ID" value="MFC3996946.1"/>
    <property type="molecule type" value="Genomic_DNA"/>
</dbReference>
<feature type="transmembrane region" description="Helical" evidence="9">
    <location>
        <begin position="52"/>
        <end position="69"/>
    </location>
</feature>
<keyword evidence="6 9" id="KW-1133">Transmembrane helix</keyword>
<feature type="transmembrane region" description="Helical" evidence="9">
    <location>
        <begin position="212"/>
        <end position="232"/>
    </location>
</feature>
<dbReference type="Proteomes" id="UP001595847">
    <property type="component" value="Unassembled WGS sequence"/>
</dbReference>
<dbReference type="RefSeq" id="WP_378533453.1">
    <property type="nucleotide sequence ID" value="NZ_JBHSBH010000008.1"/>
</dbReference>
<evidence type="ECO:0000256" key="3">
    <source>
        <dbReference type="ARBA" id="ARBA00022449"/>
    </source>
</evidence>
<keyword evidence="12" id="KW-1185">Reference proteome</keyword>
<accession>A0ABV8FQK5</accession>
<feature type="domain" description="Na+/H+ antiporter NhaC-like C-terminal" evidence="10">
    <location>
        <begin position="175"/>
        <end position="468"/>
    </location>
</feature>
<evidence type="ECO:0000256" key="4">
    <source>
        <dbReference type="ARBA" id="ARBA00022475"/>
    </source>
</evidence>
<keyword evidence="3" id="KW-0050">Antiport</keyword>
<feature type="transmembrane region" description="Helical" evidence="9">
    <location>
        <begin position="368"/>
        <end position="401"/>
    </location>
</feature>
<sequence length="491" mass="50676">MQTHTEPAAPGTPGADTGAGREPTFRYALSAVLMIVAILLIGSLAFQAQIQLLLFICIVALIPLVMRLGHDFERTQAMAFDSVRNVLGLIMILVAVGALISSWAAAGTIPALVRVGLLIVSPAAFLPVTLLICMLVSLATGTSWGTIGTVGVAMIGVGEGLGYPMALTAGAIVSGAYFGDKMSPFSDSTNLNAALVGVDLIAHIRHMMWTTVPAIVLAAGVFTVIGVGQAAGGAPAGEAAAITAALEENFRLGLPAFLPVAVVIVLLVLRRPAFPSIFLGALAGSAVAVVYQGESVTSVAAILYSGFTLDSGFGLVDELVSGGGIESMLGTVALFMFAVGMAGLLNHSGMILSLIRPFMRLVTTQRRLMVTSVILVPLLIALGASFSFAAVMAGTLLAPLYAKFHLDPRNLSRVLEDTGTVNDPTFPWSSGGVFIAGTLGVATLAYLPFYFFGIFSVVMSLVVAVTGWTVRRLPDAPATAPDRASTEAAPA</sequence>
<evidence type="ECO:0000256" key="1">
    <source>
        <dbReference type="ARBA" id="ARBA00004651"/>
    </source>
</evidence>